<dbReference type="InterPro" id="IPR037700">
    <property type="entry name" value="NUP88/NUP82"/>
</dbReference>
<evidence type="ECO:0000256" key="3">
    <source>
        <dbReference type="ARBA" id="ARBA00022816"/>
    </source>
</evidence>
<evidence type="ECO:0000256" key="2">
    <source>
        <dbReference type="ARBA" id="ARBA00022448"/>
    </source>
</evidence>
<protein>
    <submittedName>
        <fullName evidence="10">Uncharacterized protein</fullName>
    </submittedName>
</protein>
<accession>A0ABN9LMQ1</accession>
<keyword evidence="5" id="KW-0811">Translocation</keyword>
<evidence type="ECO:0000256" key="6">
    <source>
        <dbReference type="ARBA" id="ARBA00023132"/>
    </source>
</evidence>
<name>A0ABN9LMQ1_9NEOB</name>
<evidence type="ECO:0000313" key="10">
    <source>
        <dbReference type="EMBL" id="CAJ0945977.1"/>
    </source>
</evidence>
<comment type="subcellular location">
    <subcellularLocation>
        <location evidence="1">Nucleus</location>
        <location evidence="1">Nuclear pore complex</location>
    </subcellularLocation>
</comment>
<evidence type="ECO:0000256" key="9">
    <source>
        <dbReference type="SAM" id="MobiDB-lite"/>
    </source>
</evidence>
<organism evidence="10 11">
    <name type="scientific">Ranitomeya imitator</name>
    <name type="common">mimic poison frog</name>
    <dbReference type="NCBI Taxonomy" id="111125"/>
    <lineage>
        <taxon>Eukaryota</taxon>
        <taxon>Metazoa</taxon>
        <taxon>Chordata</taxon>
        <taxon>Craniata</taxon>
        <taxon>Vertebrata</taxon>
        <taxon>Euteleostomi</taxon>
        <taxon>Amphibia</taxon>
        <taxon>Batrachia</taxon>
        <taxon>Anura</taxon>
        <taxon>Neobatrachia</taxon>
        <taxon>Hyloidea</taxon>
        <taxon>Dendrobatidae</taxon>
        <taxon>Dendrobatinae</taxon>
        <taxon>Ranitomeya</taxon>
    </lineage>
</organism>
<proteinExistence type="predicted"/>
<keyword evidence="3" id="KW-0509">mRNA transport</keyword>
<dbReference type="PANTHER" id="PTHR13257:SF0">
    <property type="entry name" value="NUCLEAR PORE COMPLEX PROTEIN NUP88"/>
    <property type="match status" value="1"/>
</dbReference>
<dbReference type="Proteomes" id="UP001176940">
    <property type="component" value="Unassembled WGS sequence"/>
</dbReference>
<sequence length="610" mass="68849">MVPVSPNGGSKKQILRITWKTNYPDPDFVTGRHQIPDPLIMNDCKPDMTKQEKASAYFAGVVQKKLRVSELAALACWMPFLTFHRDKVILRPSPTFFPKVVSSFHLNEDIVLPSFCPPTHHVEKALHSLDLVRALRKCVSRMAPFRQTEVLFVLPAGHRKGLPASKSTIARWIRSTIQEAYRVRGKPISAGLGAHSTRLCQPPSGSSIHPRSCVPNEWLGVKDFTIFLRHKMNKKQQFSNFCFACSLAVNDKTDLFGGSGPDPKWPRGCIRVRQGGGLPNACSDQALGYGAHTAKYCGSVIYLPAAPSSSASSALTLRQRARTNHVTAPSDLSDTAEDVEDGAAGTRSRLPAPIQGFWMVYDLSLGTTMICLTSGYECITRQLLTTIRSPSPALLCSKVDSHITDTVSNVLEDMKGPFENHIRNILLRTSANPLLLNSSTKDSSPPPEECLQLLSRATQVFREEYILKQDMAREEIQRRVKLLITQKEKQRKDLQYRKEERKSLKETAERLAEKYEEAKEKQDDLLSRLKAVLHSFNTRHPVLTESERDMKKELLSTHEQLHHLDNAIKQVKMKMDYQERKMDKVKSPRKSNLNLSDYQQKNIQTVLKEQ</sequence>
<keyword evidence="6" id="KW-0906">Nuclear pore complex</keyword>
<comment type="caution">
    <text evidence="10">The sequence shown here is derived from an EMBL/GenBank/DDBJ whole genome shotgun (WGS) entry which is preliminary data.</text>
</comment>
<reference evidence="10" key="1">
    <citation type="submission" date="2023-07" db="EMBL/GenBank/DDBJ databases">
        <authorList>
            <person name="Stuckert A."/>
        </authorList>
    </citation>
    <scope>NUCLEOTIDE SEQUENCE</scope>
</reference>
<feature type="region of interest" description="Disordered" evidence="9">
    <location>
        <begin position="579"/>
        <end position="610"/>
    </location>
</feature>
<keyword evidence="7" id="KW-0539">Nucleus</keyword>
<dbReference type="Pfam" id="PF10168">
    <property type="entry name" value="Nup88"/>
    <property type="match status" value="1"/>
</dbReference>
<feature type="coiled-coil region" evidence="8">
    <location>
        <begin position="473"/>
        <end position="532"/>
    </location>
</feature>
<evidence type="ECO:0000256" key="8">
    <source>
        <dbReference type="SAM" id="Coils"/>
    </source>
</evidence>
<evidence type="ECO:0000256" key="1">
    <source>
        <dbReference type="ARBA" id="ARBA00004567"/>
    </source>
</evidence>
<dbReference type="InterPro" id="IPR019321">
    <property type="entry name" value="Nucleoporin_Nup88"/>
</dbReference>
<dbReference type="PANTHER" id="PTHR13257">
    <property type="entry name" value="NUCLEOPORIN NUP84-RELATED"/>
    <property type="match status" value="1"/>
</dbReference>
<keyword evidence="2" id="KW-0813">Transport</keyword>
<dbReference type="EMBL" id="CAUEEQ010024617">
    <property type="protein sequence ID" value="CAJ0945977.1"/>
    <property type="molecule type" value="Genomic_DNA"/>
</dbReference>
<feature type="compositionally biased region" description="Polar residues" evidence="9">
    <location>
        <begin position="590"/>
        <end position="610"/>
    </location>
</feature>
<evidence type="ECO:0000256" key="7">
    <source>
        <dbReference type="ARBA" id="ARBA00023242"/>
    </source>
</evidence>
<keyword evidence="11" id="KW-1185">Reference proteome</keyword>
<evidence type="ECO:0000313" key="11">
    <source>
        <dbReference type="Proteomes" id="UP001176940"/>
    </source>
</evidence>
<keyword evidence="8" id="KW-0175">Coiled coil</keyword>
<evidence type="ECO:0000256" key="5">
    <source>
        <dbReference type="ARBA" id="ARBA00023010"/>
    </source>
</evidence>
<keyword evidence="4" id="KW-0653">Protein transport</keyword>
<gene>
    <name evidence="10" type="ORF">RIMI_LOCUS11072814</name>
</gene>
<evidence type="ECO:0000256" key="4">
    <source>
        <dbReference type="ARBA" id="ARBA00022927"/>
    </source>
</evidence>